<dbReference type="OrthoDB" id="9802809at2"/>
<comment type="subcellular location">
    <subcellularLocation>
        <location evidence="5">Cytoplasm</location>
    </subcellularLocation>
</comment>
<comment type="pathway">
    <text evidence="5">Carbohydrate metabolism; tricarboxylic acid cycle; (S)-malate from fumarate: step 1/1.</text>
</comment>
<evidence type="ECO:0000259" key="7">
    <source>
        <dbReference type="Pfam" id="PF10415"/>
    </source>
</evidence>
<feature type="domain" description="Fumarase C C-terminal" evidence="7">
    <location>
        <begin position="411"/>
        <end position="467"/>
    </location>
</feature>
<feature type="binding site" description="in site B" evidence="5">
    <location>
        <begin position="131"/>
        <end position="134"/>
    </location>
    <ligand>
        <name>substrate</name>
    </ligand>
</feature>
<protein>
    <recommendedName>
        <fullName evidence="5">Fumarate hydratase class II</fullName>
        <shortName evidence="5">Fumarase C</shortName>
        <ecNumber evidence="5">4.2.1.2</ecNumber>
    </recommendedName>
    <alternativeName>
        <fullName evidence="5">Aerobic fumarase</fullName>
    </alternativeName>
    <alternativeName>
        <fullName evidence="5">Iron-independent fumarase</fullName>
    </alternativeName>
</protein>
<dbReference type="UniPathway" id="UPA00223">
    <property type="reaction ID" value="UER01007"/>
</dbReference>
<dbReference type="Gene3D" id="1.10.275.10">
    <property type="entry name" value="Fumarase/aspartase (N-terminal domain)"/>
    <property type="match status" value="1"/>
</dbReference>
<accession>A0A329QJP5</accession>
<name>A0A329QJP5_9ACTN</name>
<feature type="binding site" evidence="5">
    <location>
        <begin position="141"/>
        <end position="143"/>
    </location>
    <ligand>
        <name>substrate</name>
    </ligand>
</feature>
<comment type="similarity">
    <text evidence="1 5">Belongs to the class-II fumarase/aspartase family. Fumarase subfamily.</text>
</comment>
<dbReference type="PRINTS" id="PR00149">
    <property type="entry name" value="FUMRATELYASE"/>
</dbReference>
<evidence type="ECO:0000313" key="9">
    <source>
        <dbReference type="Proteomes" id="UP000250462"/>
    </source>
</evidence>
<feature type="domain" description="Fumarate lyase N-terminal" evidence="6">
    <location>
        <begin position="20"/>
        <end position="344"/>
    </location>
</feature>
<dbReference type="InterPro" id="IPR024083">
    <property type="entry name" value="Fumarase/histidase_N"/>
</dbReference>
<dbReference type="GO" id="GO:0006106">
    <property type="term" value="P:fumarate metabolic process"/>
    <property type="evidence" value="ECO:0007669"/>
    <property type="project" value="InterPro"/>
</dbReference>
<reference evidence="8 9" key="1">
    <citation type="submission" date="2018-06" db="EMBL/GenBank/DDBJ databases">
        <title>Phytoactinopolyspora halophila sp. nov., a novel halophilic actinomycete isolated from a saline soil in China.</title>
        <authorList>
            <person name="Tang S.-K."/>
        </authorList>
    </citation>
    <scope>NUCLEOTIDE SEQUENCE [LARGE SCALE GENOMIC DNA]</scope>
    <source>
        <strain evidence="8 9">YIM 96934</strain>
    </source>
</reference>
<keyword evidence="9" id="KW-1185">Reference proteome</keyword>
<evidence type="ECO:0000313" key="8">
    <source>
        <dbReference type="EMBL" id="RAW11919.1"/>
    </source>
</evidence>
<comment type="catalytic activity">
    <reaction evidence="5">
        <text>(S)-malate = fumarate + H2O</text>
        <dbReference type="Rhea" id="RHEA:12460"/>
        <dbReference type="ChEBI" id="CHEBI:15377"/>
        <dbReference type="ChEBI" id="CHEBI:15589"/>
        <dbReference type="ChEBI" id="CHEBI:29806"/>
        <dbReference type="EC" id="4.2.1.2"/>
    </reaction>
</comment>
<feature type="binding site" evidence="5">
    <location>
        <position position="189"/>
    </location>
    <ligand>
        <name>substrate</name>
    </ligand>
</feature>
<evidence type="ECO:0000256" key="5">
    <source>
        <dbReference type="HAMAP-Rule" id="MF_00743"/>
    </source>
</evidence>
<comment type="miscellaneous">
    <text evidence="5">There are 2 substrate-binding sites: the catalytic A site, and the non-catalytic B site that may play a role in the transfer of substrate or product between the active site and the solvent. Alternatively, the B site may bind allosteric effectors.</text>
</comment>
<dbReference type="InterPro" id="IPR022761">
    <property type="entry name" value="Fumarate_lyase_N"/>
</dbReference>
<comment type="caution">
    <text evidence="8">The sequence shown here is derived from an EMBL/GenBank/DDBJ whole genome shotgun (WGS) entry which is preliminary data.</text>
</comment>
<evidence type="ECO:0000256" key="1">
    <source>
        <dbReference type="ARBA" id="ARBA00009084"/>
    </source>
</evidence>
<dbReference type="AlphaFoldDB" id="A0A329QJP5"/>
<evidence type="ECO:0000256" key="3">
    <source>
        <dbReference type="ARBA" id="ARBA00022532"/>
    </source>
</evidence>
<dbReference type="Proteomes" id="UP000250462">
    <property type="component" value="Unassembled WGS sequence"/>
</dbReference>
<dbReference type="FunFam" id="1.10.275.10:FF:000001">
    <property type="entry name" value="Fumarate hydratase, mitochondrial"/>
    <property type="match status" value="1"/>
</dbReference>
<dbReference type="PROSITE" id="PS00163">
    <property type="entry name" value="FUMARATE_LYASES"/>
    <property type="match status" value="1"/>
</dbReference>
<keyword evidence="3 5" id="KW-0816">Tricarboxylic acid cycle</keyword>
<evidence type="ECO:0000256" key="4">
    <source>
        <dbReference type="ARBA" id="ARBA00023239"/>
    </source>
</evidence>
<dbReference type="InterPro" id="IPR008948">
    <property type="entry name" value="L-Aspartase-like"/>
</dbReference>
<keyword evidence="4 5" id="KW-0456">Lyase</keyword>
<dbReference type="SUPFAM" id="SSF48557">
    <property type="entry name" value="L-aspartase-like"/>
    <property type="match status" value="1"/>
</dbReference>
<feature type="binding site" evidence="5">
    <location>
        <begin position="106"/>
        <end position="108"/>
    </location>
    <ligand>
        <name>substrate</name>
    </ligand>
</feature>
<dbReference type="GO" id="GO:0004333">
    <property type="term" value="F:fumarate hydratase activity"/>
    <property type="evidence" value="ECO:0007669"/>
    <property type="project" value="UniProtKB-UniRule"/>
</dbReference>
<dbReference type="EC" id="4.2.1.2" evidence="5"/>
<dbReference type="InterPro" id="IPR020557">
    <property type="entry name" value="Fumarate_lyase_CS"/>
</dbReference>
<dbReference type="EMBL" id="QMIG01000018">
    <property type="protein sequence ID" value="RAW11919.1"/>
    <property type="molecule type" value="Genomic_DNA"/>
</dbReference>
<keyword evidence="2 5" id="KW-0963">Cytoplasm</keyword>
<dbReference type="Gene3D" id="1.20.200.10">
    <property type="entry name" value="Fumarase/aspartase (Central domain)"/>
    <property type="match status" value="1"/>
</dbReference>
<comment type="subunit">
    <text evidence="5">Homotetramer.</text>
</comment>
<feature type="active site" description="Proton donor/acceptor" evidence="5">
    <location>
        <position position="190"/>
    </location>
</feature>
<dbReference type="InterPro" id="IPR000362">
    <property type="entry name" value="Fumarate_lyase_fam"/>
</dbReference>
<dbReference type="Pfam" id="PF00206">
    <property type="entry name" value="Lyase_1"/>
    <property type="match status" value="1"/>
</dbReference>
<dbReference type="PRINTS" id="PR00145">
    <property type="entry name" value="ARGSUCLYASE"/>
</dbReference>
<dbReference type="RefSeq" id="WP_112259301.1">
    <property type="nucleotide sequence ID" value="NZ_QMIG01000018.1"/>
</dbReference>
<dbReference type="Gene3D" id="1.10.40.30">
    <property type="entry name" value="Fumarase/aspartase (C-terminal domain)"/>
    <property type="match status" value="1"/>
</dbReference>
<dbReference type="InterPro" id="IPR018951">
    <property type="entry name" value="Fumarase_C_C"/>
</dbReference>
<dbReference type="GO" id="GO:0005737">
    <property type="term" value="C:cytoplasm"/>
    <property type="evidence" value="ECO:0007669"/>
    <property type="project" value="UniProtKB-SubCell"/>
</dbReference>
<feature type="site" description="Important for catalytic activity" evidence="5">
    <location>
        <position position="333"/>
    </location>
</feature>
<dbReference type="Pfam" id="PF10415">
    <property type="entry name" value="FumaraseC_C"/>
    <property type="match status" value="1"/>
</dbReference>
<feature type="binding site" evidence="5">
    <location>
        <begin position="326"/>
        <end position="328"/>
    </location>
    <ligand>
        <name>substrate</name>
    </ligand>
</feature>
<dbReference type="PANTHER" id="PTHR11444:SF22">
    <property type="entry name" value="FUMARATE HYDRATASE CLASS II"/>
    <property type="match status" value="1"/>
</dbReference>
<organism evidence="8 9">
    <name type="scientific">Phytoactinopolyspora halophila</name>
    <dbReference type="NCBI Taxonomy" id="1981511"/>
    <lineage>
        <taxon>Bacteria</taxon>
        <taxon>Bacillati</taxon>
        <taxon>Actinomycetota</taxon>
        <taxon>Actinomycetes</taxon>
        <taxon>Jiangellales</taxon>
        <taxon>Jiangellaceae</taxon>
        <taxon>Phytoactinopolyspora</taxon>
    </lineage>
</organism>
<dbReference type="InterPro" id="IPR005677">
    <property type="entry name" value="Fum_hydII"/>
</dbReference>
<feature type="active site" evidence="5">
    <location>
        <position position="320"/>
    </location>
</feature>
<comment type="function">
    <text evidence="5">Involved in the TCA cycle. Catalyzes the stereospecific interconversion of fumarate to L-malate.</text>
</comment>
<dbReference type="CDD" id="cd01362">
    <property type="entry name" value="Fumarase_classII"/>
    <property type="match status" value="1"/>
</dbReference>
<sequence length="469" mass="49732">MSDVTNTTENGYRIEHDTMGEVRVPAAAKYRAQTQRAVENFPVSGTRIETSLVHALASIKGVAASVNAELGALDPDIATAIHDAANDVAGGQYDDEFPIDVFQTGSGTSSNMNTNEVLATLATERLGAPVHPNDHVNASQSSNDVFPSAIHVAATRAVVRDLLPALRHLHGALAAKADEFASVVKSGRTHLMDATPVTLGQEFGGYAAQVANGIERLEATLPRVAELPLGGTAVGTGINTPPSFASEVISRLAADSGLPFTEARNHFEAQGARDGLVELSGQLRTVAVSLTKISNDVRWMGSGPRTGLAELALPDLQPGSSIMPGKVNPVIPEALCMVCAQVVGNDSAVTFAGSSGNFELNVMLPVIARNLLESIRLLTNISRLFADRCVAGLAANEERCREYAESSPSVVTPLNRYIGYEEAAKVAKQSLAERKTIREVVVERGYIEQGKLTEAQLDEALDVLRMTYP</sequence>
<gene>
    <name evidence="8" type="primary">aspA</name>
    <name evidence="5" type="synonym">fumC</name>
    <name evidence="8" type="ORF">DPM12_15810</name>
</gene>
<dbReference type="GO" id="GO:0006099">
    <property type="term" value="P:tricarboxylic acid cycle"/>
    <property type="evidence" value="ECO:0007669"/>
    <property type="project" value="UniProtKB-UniRule"/>
</dbReference>
<evidence type="ECO:0000259" key="6">
    <source>
        <dbReference type="Pfam" id="PF00206"/>
    </source>
</evidence>
<feature type="binding site" evidence="5">
    <location>
        <position position="321"/>
    </location>
    <ligand>
        <name>substrate</name>
    </ligand>
</feature>
<dbReference type="HAMAP" id="MF_00743">
    <property type="entry name" value="FumaraseC"/>
    <property type="match status" value="1"/>
</dbReference>
<proteinExistence type="inferred from homology"/>
<evidence type="ECO:0000256" key="2">
    <source>
        <dbReference type="ARBA" id="ARBA00022490"/>
    </source>
</evidence>
<dbReference type="FunFam" id="1.20.200.10:FF:000001">
    <property type="entry name" value="Fumarate hydratase, mitochondrial"/>
    <property type="match status" value="1"/>
</dbReference>
<dbReference type="NCBIfam" id="NF008909">
    <property type="entry name" value="PRK12273.1"/>
    <property type="match status" value="1"/>
</dbReference>
<dbReference type="PANTHER" id="PTHR11444">
    <property type="entry name" value="ASPARTATEAMMONIA/ARGININOSUCCINATE/ADENYLOSUCCINATE LYASE"/>
    <property type="match status" value="1"/>
</dbReference>